<organism evidence="1 2">
    <name type="scientific">Bacillus xiapuensis</name>
    <dbReference type="NCBI Taxonomy" id="2014075"/>
    <lineage>
        <taxon>Bacteria</taxon>
        <taxon>Bacillati</taxon>
        <taxon>Bacillota</taxon>
        <taxon>Bacilli</taxon>
        <taxon>Bacillales</taxon>
        <taxon>Bacillaceae</taxon>
        <taxon>Bacillus</taxon>
    </lineage>
</organism>
<dbReference type="RefSeq" id="WP_327966357.1">
    <property type="nucleotide sequence ID" value="NZ_JARMQG010000027.1"/>
</dbReference>
<name>A0ABU6N8I4_9BACI</name>
<dbReference type="Proteomes" id="UP001330749">
    <property type="component" value="Unassembled WGS sequence"/>
</dbReference>
<accession>A0ABU6N8I4</accession>
<dbReference type="EMBL" id="JARMQG010000027">
    <property type="protein sequence ID" value="MED3561487.1"/>
    <property type="molecule type" value="Genomic_DNA"/>
</dbReference>
<evidence type="ECO:0000313" key="2">
    <source>
        <dbReference type="Proteomes" id="UP001330749"/>
    </source>
</evidence>
<evidence type="ECO:0008006" key="3">
    <source>
        <dbReference type="Google" id="ProtNLM"/>
    </source>
</evidence>
<sequence length="158" mass="18513">MARKRQKNIRIDEGILAEFEKIANRKKQQHNTEIEELMKQYIARDGQMLADDIYAPRISKSVEMAVEKQINRLAKMIYKTQVDSTASLYGSPVFHTQMLRGMEDILDTFLDTRLLRQDRVRISDQYSLANNGKQAVKNLRKMALTDHQEQKREQVTEN</sequence>
<comment type="caution">
    <text evidence="1">The sequence shown here is derived from an EMBL/GenBank/DDBJ whole genome shotgun (WGS) entry which is preliminary data.</text>
</comment>
<keyword evidence="2" id="KW-1185">Reference proteome</keyword>
<proteinExistence type="predicted"/>
<reference evidence="1 2" key="1">
    <citation type="submission" date="2023-03" db="EMBL/GenBank/DDBJ databases">
        <title>Bacillus Genome Sequencing.</title>
        <authorList>
            <person name="Dunlap C."/>
        </authorList>
    </citation>
    <scope>NUCLEOTIDE SEQUENCE [LARGE SCALE GENOMIC DNA]</scope>
    <source>
        <strain evidence="1 2">B-14544</strain>
    </source>
</reference>
<gene>
    <name evidence="1" type="ORF">P4447_02845</name>
</gene>
<evidence type="ECO:0000313" key="1">
    <source>
        <dbReference type="EMBL" id="MED3561487.1"/>
    </source>
</evidence>
<protein>
    <recommendedName>
        <fullName evidence="3">Phage protein</fullName>
    </recommendedName>
</protein>